<name>A0ACD5UX17_AVESA</name>
<sequence length="772" mass="85105">MAFHASSRLLFLFLFAICCFLILSYHASAGAAAFSFDFDFSNRSTYYHVADLRFEADAAAPQAGLLDVNSSNQPSTQRRMSYKYPVPLYDTATGKVASFTTRFTFAIKGGGMAFFLSRLPPTSRSRGLHSGNTPGTNRSVAVQFSTCHNTLRPCHHIAIDIGTARNSTNATCLPSSILQGSITASIIFNSTTDMLLASLHLLDASCHVSMHLPAPVTSLLPPEVAVGFSAARRVSSFDHPQILSWSFNSTLATRTATRAPETQPKPAPLVTRKATKEPEARPEAAPAATIKAGAPGAQPKLAPLIIRKKTSAPAAQPNLAPMVARKVAPVTQRKLIVSEKDPFSTPEGGPYETDAPKPSPDQTGAPVPPRDQTGAPEPPPDQTSAPKAQSVKENKKLVIGGALASVAVLGSVVVWVIMSWYRWKRTRDSFVRGITGLKRFEHKILALATGRFSRDNKLGEGAFGAVYKGSYTDEKGRQEVAVKKIKQTTGRAGDFIAELKTISGTRHMNLVELKGWCCSRYMWDMTDFLCWYREQRVKLCLVYELVPNGTLHQHLHCRDRILPWEKRYQIIKGIGSALRYLHHECREPILHRDIKPSNILLDYDFNAKLADFGLSRTASQDNAMVLTRAIGTEGYMDPQCRKHGKVEFSRKSDVYSFGIVLLEIACTNKHREEVRELYRRDTAGPEMMMMAAADRSLGGVFDRTQMERVIVLGLRCSDPDGRMRPYMEDAMKFLEDGIELPAITEIEGQQGARFRGTISSDDHTVLTPGLPS</sequence>
<proteinExistence type="predicted"/>
<dbReference type="EnsemblPlants" id="AVESA.00010b.r2.2CG0324710.2">
    <property type="protein sequence ID" value="AVESA.00010b.r2.2CG0324710.2.CDS"/>
    <property type="gene ID" value="AVESA.00010b.r2.2CG0324710"/>
</dbReference>
<reference evidence="1" key="2">
    <citation type="submission" date="2025-09" db="UniProtKB">
        <authorList>
            <consortium name="EnsemblPlants"/>
        </authorList>
    </citation>
    <scope>IDENTIFICATION</scope>
</reference>
<accession>A0ACD5UX17</accession>
<evidence type="ECO:0000313" key="2">
    <source>
        <dbReference type="Proteomes" id="UP001732700"/>
    </source>
</evidence>
<dbReference type="Proteomes" id="UP001732700">
    <property type="component" value="Chromosome 2C"/>
</dbReference>
<organism evidence="1 2">
    <name type="scientific">Avena sativa</name>
    <name type="common">Oat</name>
    <dbReference type="NCBI Taxonomy" id="4498"/>
    <lineage>
        <taxon>Eukaryota</taxon>
        <taxon>Viridiplantae</taxon>
        <taxon>Streptophyta</taxon>
        <taxon>Embryophyta</taxon>
        <taxon>Tracheophyta</taxon>
        <taxon>Spermatophyta</taxon>
        <taxon>Magnoliopsida</taxon>
        <taxon>Liliopsida</taxon>
        <taxon>Poales</taxon>
        <taxon>Poaceae</taxon>
        <taxon>BOP clade</taxon>
        <taxon>Pooideae</taxon>
        <taxon>Poodae</taxon>
        <taxon>Poeae</taxon>
        <taxon>Poeae Chloroplast Group 1 (Aveneae type)</taxon>
        <taxon>Aveninae</taxon>
        <taxon>Avena</taxon>
    </lineage>
</organism>
<evidence type="ECO:0000313" key="1">
    <source>
        <dbReference type="EnsemblPlants" id="AVESA.00010b.r2.2CG0324710.2.CDS"/>
    </source>
</evidence>
<reference evidence="1" key="1">
    <citation type="submission" date="2021-05" db="EMBL/GenBank/DDBJ databases">
        <authorList>
            <person name="Scholz U."/>
            <person name="Mascher M."/>
            <person name="Fiebig A."/>
        </authorList>
    </citation>
    <scope>NUCLEOTIDE SEQUENCE [LARGE SCALE GENOMIC DNA]</scope>
</reference>
<keyword evidence="2" id="KW-1185">Reference proteome</keyword>
<protein>
    <submittedName>
        <fullName evidence="1">Uncharacterized protein</fullName>
    </submittedName>
</protein>